<proteinExistence type="predicted"/>
<reference evidence="2" key="1">
    <citation type="submission" date="2021-01" db="EMBL/GenBank/DDBJ databases">
        <title>Whole genome shotgun sequence of Actinoplanes rishiriensis NBRC 108556.</title>
        <authorList>
            <person name="Komaki H."/>
            <person name="Tamura T."/>
        </authorList>
    </citation>
    <scope>NUCLEOTIDE SEQUENCE</scope>
    <source>
        <strain evidence="2">NBRC 108556</strain>
    </source>
</reference>
<protein>
    <submittedName>
        <fullName evidence="2">Uncharacterized protein</fullName>
    </submittedName>
</protein>
<keyword evidence="1" id="KW-0732">Signal</keyword>
<dbReference type="RefSeq" id="WP_203790624.1">
    <property type="nucleotide sequence ID" value="NZ_BOMV01000111.1"/>
</dbReference>
<comment type="caution">
    <text evidence="2">The sequence shown here is derived from an EMBL/GenBank/DDBJ whole genome shotgun (WGS) entry which is preliminary data.</text>
</comment>
<dbReference type="Proteomes" id="UP000636960">
    <property type="component" value="Unassembled WGS sequence"/>
</dbReference>
<accession>A0A919KAW7</accession>
<evidence type="ECO:0000256" key="1">
    <source>
        <dbReference type="SAM" id="SignalP"/>
    </source>
</evidence>
<sequence>MGSSQLIAAAGLCPVLLGGGAAAAPSGTNWMTSRVSVSAGVKQADSYACLTPAISGDGRVVVYESEATNLVPPDANQNTDAYLSRRLIAPA</sequence>
<gene>
    <name evidence="2" type="ORF">Ari01nite_92130</name>
</gene>
<organism evidence="2 3">
    <name type="scientific">Paractinoplanes rishiriensis</name>
    <dbReference type="NCBI Taxonomy" id="1050105"/>
    <lineage>
        <taxon>Bacteria</taxon>
        <taxon>Bacillati</taxon>
        <taxon>Actinomycetota</taxon>
        <taxon>Actinomycetes</taxon>
        <taxon>Micromonosporales</taxon>
        <taxon>Micromonosporaceae</taxon>
        <taxon>Paractinoplanes</taxon>
    </lineage>
</organism>
<dbReference type="EMBL" id="BOMV01000111">
    <property type="protein sequence ID" value="GIF01749.1"/>
    <property type="molecule type" value="Genomic_DNA"/>
</dbReference>
<keyword evidence="3" id="KW-1185">Reference proteome</keyword>
<feature type="chain" id="PRO_5036690036" evidence="1">
    <location>
        <begin position="24"/>
        <end position="91"/>
    </location>
</feature>
<dbReference type="AlphaFoldDB" id="A0A919KAW7"/>
<feature type="signal peptide" evidence="1">
    <location>
        <begin position="1"/>
        <end position="23"/>
    </location>
</feature>
<name>A0A919KAW7_9ACTN</name>
<evidence type="ECO:0000313" key="2">
    <source>
        <dbReference type="EMBL" id="GIF01749.1"/>
    </source>
</evidence>
<evidence type="ECO:0000313" key="3">
    <source>
        <dbReference type="Proteomes" id="UP000636960"/>
    </source>
</evidence>